<dbReference type="Gene3D" id="3.40.140.10">
    <property type="entry name" value="Cytidine Deaminase, domain 2"/>
    <property type="match status" value="1"/>
</dbReference>
<keyword evidence="5" id="KW-0482">Metalloprotease</keyword>
<dbReference type="InterPro" id="IPR051929">
    <property type="entry name" value="VirAsm_ModProt"/>
</dbReference>
<evidence type="ECO:0000256" key="3">
    <source>
        <dbReference type="ARBA" id="ARBA00022801"/>
    </source>
</evidence>
<dbReference type="EMBL" id="UINC01047033">
    <property type="protein sequence ID" value="SVB55785.1"/>
    <property type="molecule type" value="Genomic_DNA"/>
</dbReference>
<keyword evidence="3" id="KW-0378">Hydrolase</keyword>
<evidence type="ECO:0000256" key="1">
    <source>
        <dbReference type="ARBA" id="ARBA00022670"/>
    </source>
</evidence>
<evidence type="ECO:0000259" key="6">
    <source>
        <dbReference type="Pfam" id="PF14464"/>
    </source>
</evidence>
<proteinExistence type="predicted"/>
<accession>A0A382EZC1</accession>
<keyword evidence="4" id="KW-0862">Zinc</keyword>
<sequence>MNNFNQLIESMGKHAQAEYPKECCGLITKDFSYVACKNISPLPKESFIIDPESLLEYENDCWGIFHSHPGEENPIPSEEDKRGAVFEEYKFIVGFNTKFYIYWIDKNIDALKFDEFKEDYLH</sequence>
<evidence type="ECO:0000256" key="2">
    <source>
        <dbReference type="ARBA" id="ARBA00022723"/>
    </source>
</evidence>
<dbReference type="GO" id="GO:0006508">
    <property type="term" value="P:proteolysis"/>
    <property type="evidence" value="ECO:0007669"/>
    <property type="project" value="UniProtKB-KW"/>
</dbReference>
<organism evidence="7">
    <name type="scientific">marine metagenome</name>
    <dbReference type="NCBI Taxonomy" id="408172"/>
    <lineage>
        <taxon>unclassified sequences</taxon>
        <taxon>metagenomes</taxon>
        <taxon>ecological metagenomes</taxon>
    </lineage>
</organism>
<keyword evidence="1" id="KW-0645">Protease</keyword>
<dbReference type="SUPFAM" id="SSF102712">
    <property type="entry name" value="JAB1/MPN domain"/>
    <property type="match status" value="1"/>
</dbReference>
<dbReference type="PANTHER" id="PTHR34858:SF1">
    <property type="entry name" value="CYSO-CYSTEINE PEPTIDASE"/>
    <property type="match status" value="1"/>
</dbReference>
<keyword evidence="2" id="KW-0479">Metal-binding</keyword>
<evidence type="ECO:0000313" key="7">
    <source>
        <dbReference type="EMBL" id="SVB55785.1"/>
    </source>
</evidence>
<dbReference type="PANTHER" id="PTHR34858">
    <property type="entry name" value="CYSO-CYSTEINE PEPTIDASE"/>
    <property type="match status" value="1"/>
</dbReference>
<evidence type="ECO:0000256" key="5">
    <source>
        <dbReference type="ARBA" id="ARBA00023049"/>
    </source>
</evidence>
<feature type="domain" description="JAB" evidence="6">
    <location>
        <begin position="6"/>
        <end position="84"/>
    </location>
</feature>
<dbReference type="GO" id="GO:0008235">
    <property type="term" value="F:metalloexopeptidase activity"/>
    <property type="evidence" value="ECO:0007669"/>
    <property type="project" value="TreeGrafter"/>
</dbReference>
<dbReference type="Pfam" id="PF14464">
    <property type="entry name" value="Prok-JAB"/>
    <property type="match status" value="1"/>
</dbReference>
<name>A0A382EZC1_9ZZZZ</name>
<reference evidence="7" key="1">
    <citation type="submission" date="2018-05" db="EMBL/GenBank/DDBJ databases">
        <authorList>
            <person name="Lanie J.A."/>
            <person name="Ng W.-L."/>
            <person name="Kazmierczak K.M."/>
            <person name="Andrzejewski T.M."/>
            <person name="Davidsen T.M."/>
            <person name="Wayne K.J."/>
            <person name="Tettelin H."/>
            <person name="Glass J.I."/>
            <person name="Rusch D."/>
            <person name="Podicherti R."/>
            <person name="Tsui H.-C.T."/>
            <person name="Winkler M.E."/>
        </authorList>
    </citation>
    <scope>NUCLEOTIDE SEQUENCE</scope>
</reference>
<evidence type="ECO:0000256" key="4">
    <source>
        <dbReference type="ARBA" id="ARBA00022833"/>
    </source>
</evidence>
<gene>
    <name evidence="7" type="ORF">METZ01_LOCUS208639</name>
</gene>
<protein>
    <recommendedName>
        <fullName evidence="6">JAB domain-containing protein</fullName>
    </recommendedName>
</protein>
<dbReference type="GO" id="GO:0008270">
    <property type="term" value="F:zinc ion binding"/>
    <property type="evidence" value="ECO:0007669"/>
    <property type="project" value="TreeGrafter"/>
</dbReference>
<dbReference type="InterPro" id="IPR028090">
    <property type="entry name" value="JAB_dom_prok"/>
</dbReference>
<dbReference type="AlphaFoldDB" id="A0A382EZC1"/>